<dbReference type="AlphaFoldDB" id="A2ELS9"/>
<dbReference type="EMBL" id="DS113425">
    <property type="protein sequence ID" value="EAY06357.1"/>
    <property type="molecule type" value="Genomic_DNA"/>
</dbReference>
<dbReference type="RefSeq" id="XP_001318580.1">
    <property type="nucleotide sequence ID" value="XM_001318545.1"/>
</dbReference>
<evidence type="ECO:0000313" key="2">
    <source>
        <dbReference type="EMBL" id="EAY06357.1"/>
    </source>
</evidence>
<evidence type="ECO:0000259" key="1">
    <source>
        <dbReference type="Pfam" id="PF11929"/>
    </source>
</evidence>
<keyword evidence="3" id="KW-1185">Reference proteome</keyword>
<dbReference type="Pfam" id="PF11929">
    <property type="entry name" value="DUF3447"/>
    <property type="match status" value="1"/>
</dbReference>
<dbReference type="InParanoid" id="A2ELS9"/>
<sequence length="435" mass="51816">MYELPNNIKELAELTDSFFNIESKSPSEIVNAALDGIKKSKINVRNFFDLIENSALVNGPQHSKFYCQILQVFTKVIQVDQENLNSELIKHLKNYQQPPDTEEMCLKKMIMYDDIGNFINYINDTNEFFKKVNATELLISCARSGAINIFKYLIVNDIMKKVDKTKLFLSDAIRGKNSEIIHEFEKYVYVTEIDMQSVYFFHDRIFIDYLHDKYDFNYKPYYALRYRDLKLFIEQFEQTPIEKGKIIIKYLKCAIQSGFVIIIQYFLDQLLAIQDCFDNLYHRYTKVVNLAIEERYPNILNMLMDFSKKFNFKNKIYPDVNEAFETYSETIFIEVLKYYEKGDMQNGDTDWDVFQYVYQNFSSKSVEMLIKNGFYDIEDVYYCMENCNYVAMELFAKHGFDFSLVMNPDFSKRFGWMSNQLLNFIVQLKKKYPIK</sequence>
<protein>
    <recommendedName>
        <fullName evidence="1">DUF3447 domain-containing protein</fullName>
    </recommendedName>
</protein>
<dbReference type="VEuPathDB" id="TrichDB:TVAGG3_0401150"/>
<proteinExistence type="predicted"/>
<feature type="domain" description="DUF3447" evidence="1">
    <location>
        <begin position="165"/>
        <end position="233"/>
    </location>
</feature>
<gene>
    <name evidence="2" type="ORF">TVAG_151640</name>
</gene>
<name>A2ELS9_TRIV3</name>
<dbReference type="VEuPathDB" id="TrichDB:TVAG_151640"/>
<dbReference type="KEGG" id="tva:4764229"/>
<accession>A2ELS9</accession>
<evidence type="ECO:0000313" key="3">
    <source>
        <dbReference type="Proteomes" id="UP000001542"/>
    </source>
</evidence>
<reference evidence="2" key="2">
    <citation type="journal article" date="2007" name="Science">
        <title>Draft genome sequence of the sexually transmitted pathogen Trichomonas vaginalis.</title>
        <authorList>
            <person name="Carlton J.M."/>
            <person name="Hirt R.P."/>
            <person name="Silva J.C."/>
            <person name="Delcher A.L."/>
            <person name="Schatz M."/>
            <person name="Zhao Q."/>
            <person name="Wortman J.R."/>
            <person name="Bidwell S.L."/>
            <person name="Alsmark U.C.M."/>
            <person name="Besteiro S."/>
            <person name="Sicheritz-Ponten T."/>
            <person name="Noel C.J."/>
            <person name="Dacks J.B."/>
            <person name="Foster P.G."/>
            <person name="Simillion C."/>
            <person name="Van de Peer Y."/>
            <person name="Miranda-Saavedra D."/>
            <person name="Barton G.J."/>
            <person name="Westrop G.D."/>
            <person name="Mueller S."/>
            <person name="Dessi D."/>
            <person name="Fiori P.L."/>
            <person name="Ren Q."/>
            <person name="Paulsen I."/>
            <person name="Zhang H."/>
            <person name="Bastida-Corcuera F.D."/>
            <person name="Simoes-Barbosa A."/>
            <person name="Brown M.T."/>
            <person name="Hayes R.D."/>
            <person name="Mukherjee M."/>
            <person name="Okumura C.Y."/>
            <person name="Schneider R."/>
            <person name="Smith A.J."/>
            <person name="Vanacova S."/>
            <person name="Villalvazo M."/>
            <person name="Haas B.J."/>
            <person name="Pertea M."/>
            <person name="Feldblyum T.V."/>
            <person name="Utterback T.R."/>
            <person name="Shu C.L."/>
            <person name="Osoegawa K."/>
            <person name="de Jong P.J."/>
            <person name="Hrdy I."/>
            <person name="Horvathova L."/>
            <person name="Zubacova Z."/>
            <person name="Dolezal P."/>
            <person name="Malik S.B."/>
            <person name="Logsdon J.M. Jr."/>
            <person name="Henze K."/>
            <person name="Gupta A."/>
            <person name="Wang C.C."/>
            <person name="Dunne R.L."/>
            <person name="Upcroft J.A."/>
            <person name="Upcroft P."/>
            <person name="White O."/>
            <person name="Salzberg S.L."/>
            <person name="Tang P."/>
            <person name="Chiu C.-H."/>
            <person name="Lee Y.-S."/>
            <person name="Embley T.M."/>
            <person name="Coombs G.H."/>
            <person name="Mottram J.C."/>
            <person name="Tachezy J."/>
            <person name="Fraser-Liggett C.M."/>
            <person name="Johnson P.J."/>
        </authorList>
    </citation>
    <scope>NUCLEOTIDE SEQUENCE [LARGE SCALE GENOMIC DNA]</scope>
    <source>
        <strain evidence="2">G3</strain>
    </source>
</reference>
<reference evidence="2" key="1">
    <citation type="submission" date="2006-10" db="EMBL/GenBank/DDBJ databases">
        <authorList>
            <person name="Amadeo P."/>
            <person name="Zhao Q."/>
            <person name="Wortman J."/>
            <person name="Fraser-Liggett C."/>
            <person name="Carlton J."/>
        </authorList>
    </citation>
    <scope>NUCLEOTIDE SEQUENCE</scope>
    <source>
        <strain evidence="2">G3</strain>
    </source>
</reference>
<dbReference type="Proteomes" id="UP000001542">
    <property type="component" value="Unassembled WGS sequence"/>
</dbReference>
<organism evidence="2 3">
    <name type="scientific">Trichomonas vaginalis (strain ATCC PRA-98 / G3)</name>
    <dbReference type="NCBI Taxonomy" id="412133"/>
    <lineage>
        <taxon>Eukaryota</taxon>
        <taxon>Metamonada</taxon>
        <taxon>Parabasalia</taxon>
        <taxon>Trichomonadida</taxon>
        <taxon>Trichomonadidae</taxon>
        <taxon>Trichomonas</taxon>
    </lineage>
</organism>
<dbReference type="SMR" id="A2ELS9"/>
<dbReference type="InterPro" id="IPR020683">
    <property type="entry name" value="DUF3447"/>
</dbReference>